<dbReference type="AlphaFoldDB" id="A0AAW1RZD6"/>
<dbReference type="SUPFAM" id="SSF54768">
    <property type="entry name" value="dsRNA-binding domain-like"/>
    <property type="match status" value="1"/>
</dbReference>
<evidence type="ECO:0000256" key="2">
    <source>
        <dbReference type="SAM" id="Coils"/>
    </source>
</evidence>
<name>A0AAW1RZD6_9CHLO</name>
<accession>A0AAW1RZD6</accession>
<dbReference type="SMART" id="SM00358">
    <property type="entry name" value="DSRM"/>
    <property type="match status" value="1"/>
</dbReference>
<dbReference type="InterPro" id="IPR014720">
    <property type="entry name" value="dsRBD_dom"/>
</dbReference>
<dbReference type="Gene3D" id="3.30.160.20">
    <property type="match status" value="1"/>
</dbReference>
<proteinExistence type="predicted"/>
<evidence type="ECO:0000256" key="1">
    <source>
        <dbReference type="PROSITE-ProRule" id="PRU00266"/>
    </source>
</evidence>
<comment type="caution">
    <text evidence="4">The sequence shown here is derived from an EMBL/GenBank/DDBJ whole genome shotgun (WGS) entry which is preliminary data.</text>
</comment>
<dbReference type="GO" id="GO:0003723">
    <property type="term" value="F:RNA binding"/>
    <property type="evidence" value="ECO:0007669"/>
    <property type="project" value="UniProtKB-UniRule"/>
</dbReference>
<keyword evidence="2" id="KW-0175">Coiled coil</keyword>
<keyword evidence="1" id="KW-0694">RNA-binding</keyword>
<feature type="domain" description="DRBM" evidence="3">
    <location>
        <begin position="411"/>
        <end position="478"/>
    </location>
</feature>
<keyword evidence="5" id="KW-1185">Reference proteome</keyword>
<evidence type="ECO:0000313" key="5">
    <source>
        <dbReference type="Proteomes" id="UP001438707"/>
    </source>
</evidence>
<dbReference type="PROSITE" id="PS50137">
    <property type="entry name" value="DS_RBD"/>
    <property type="match status" value="1"/>
</dbReference>
<feature type="coiled-coil region" evidence="2">
    <location>
        <begin position="312"/>
        <end position="339"/>
    </location>
</feature>
<dbReference type="Proteomes" id="UP001438707">
    <property type="component" value="Unassembled WGS sequence"/>
</dbReference>
<reference evidence="4 5" key="1">
    <citation type="journal article" date="2024" name="Nat. Commun.">
        <title>Phylogenomics reveals the evolutionary origins of lichenization in chlorophyte algae.</title>
        <authorList>
            <person name="Puginier C."/>
            <person name="Libourel C."/>
            <person name="Otte J."/>
            <person name="Skaloud P."/>
            <person name="Haon M."/>
            <person name="Grisel S."/>
            <person name="Petersen M."/>
            <person name="Berrin J.G."/>
            <person name="Delaux P.M."/>
            <person name="Dal Grande F."/>
            <person name="Keller J."/>
        </authorList>
    </citation>
    <scope>NUCLEOTIDE SEQUENCE [LARGE SCALE GENOMIC DNA]</scope>
    <source>
        <strain evidence="4 5">SAG 2145</strain>
    </source>
</reference>
<organism evidence="4 5">
    <name type="scientific">Apatococcus lobatus</name>
    <dbReference type="NCBI Taxonomy" id="904363"/>
    <lineage>
        <taxon>Eukaryota</taxon>
        <taxon>Viridiplantae</taxon>
        <taxon>Chlorophyta</taxon>
        <taxon>core chlorophytes</taxon>
        <taxon>Trebouxiophyceae</taxon>
        <taxon>Chlorellales</taxon>
        <taxon>Chlorellaceae</taxon>
        <taxon>Apatococcus</taxon>
    </lineage>
</organism>
<evidence type="ECO:0000313" key="4">
    <source>
        <dbReference type="EMBL" id="KAK9839064.1"/>
    </source>
</evidence>
<protein>
    <recommendedName>
        <fullName evidence="3">DRBM domain-containing protein</fullName>
    </recommendedName>
</protein>
<evidence type="ECO:0000259" key="3">
    <source>
        <dbReference type="PROSITE" id="PS50137"/>
    </source>
</evidence>
<gene>
    <name evidence="4" type="ORF">WJX74_008669</name>
</gene>
<sequence length="483" mass="53114">MLPVVRLRASKAYPLGLSPLSFPQGDLQIALHGCSEETAEKASGSLRCKRDRRGGDAHWSRRLQHWIAQRALREESKQFTTDHVEAEVGLPQEVGSEMVRLFIAAGVPEDLPSSSEAGEEWEEVRWLPWQPLLSAGPHHLLGPHGQAPQRELIRPFLNLILKWHDRHKHVYQQEAVSEDAAQELGDIAVFRPSTWKGPLPRETLSHWCQLNQVADAYYTILDGQHPLFKSASCILSHRAAVITPEWAYSRAEDAMDNAALAAIMFLERGLNAATHRCKICTVGEVPQLGPLQYMARRGEFASLLASQSAALFAEKERVRQELEAQQASIEAQLNAVTQQQEVLNSQVFEEDAVLTADDVAATVEQLPSAVSLPVFNDAPPSQGKAKRQKTGKAAAKAAVAASNPGQSHNQNPVQTLKETLDKKKWPQALVSFTKREGQPGHTCKLDITNCGITQSATASSQKLAKAAAAENALNAMRRMGLYL</sequence>
<dbReference type="EMBL" id="JALJOS010000005">
    <property type="protein sequence ID" value="KAK9839064.1"/>
    <property type="molecule type" value="Genomic_DNA"/>
</dbReference>